<keyword evidence="1" id="KW-0732">Signal</keyword>
<evidence type="ECO:0000313" key="3">
    <source>
        <dbReference type="Proteomes" id="UP000594464"/>
    </source>
</evidence>
<feature type="signal peptide" evidence="1">
    <location>
        <begin position="1"/>
        <end position="31"/>
    </location>
</feature>
<dbReference type="EMBL" id="CP048620">
    <property type="protein sequence ID" value="QPJ65172.1"/>
    <property type="molecule type" value="Genomic_DNA"/>
</dbReference>
<dbReference type="KEGG" id="nva:G3M78_07130"/>
<organism evidence="2 3">
    <name type="scientific">Candidatus Nitrohelix vancouverensis</name>
    <dbReference type="NCBI Taxonomy" id="2705534"/>
    <lineage>
        <taxon>Bacteria</taxon>
        <taxon>Pseudomonadati</taxon>
        <taxon>Nitrospinota/Tectimicrobiota group</taxon>
        <taxon>Nitrospinota</taxon>
        <taxon>Nitrospinia</taxon>
        <taxon>Nitrospinales</taxon>
        <taxon>Nitrospinaceae</taxon>
        <taxon>Candidatus Nitrohelix</taxon>
    </lineage>
</organism>
<accession>A0A7T0C255</accession>
<dbReference type="Proteomes" id="UP000594464">
    <property type="component" value="Chromosome"/>
</dbReference>
<protein>
    <submittedName>
        <fullName evidence="2">Uncharacterized protein</fullName>
    </submittedName>
</protein>
<evidence type="ECO:0000313" key="2">
    <source>
        <dbReference type="EMBL" id="QPJ65172.1"/>
    </source>
</evidence>
<dbReference type="AlphaFoldDB" id="A0A7T0C255"/>
<sequence>MNSNALASNRPDWKRAACLALFLALPCLLGASGVDDVSSSETPAQVNDEREEIFVIRDNPFTFPAGVYPKDKVPEEPLQTLFLEAVIQSDGKRQAVINGFNFFEGDMVFGRQLIEIMDTQVSLQDGTARKILTLQTPVIDPMRFSLQVRKQRSP</sequence>
<proteinExistence type="predicted"/>
<gene>
    <name evidence="2" type="ORF">G3M78_07130</name>
</gene>
<reference evidence="3" key="1">
    <citation type="submission" date="2020-02" db="EMBL/GenBank/DDBJ databases">
        <title>Genomic and physiological characterization of two novel Nitrospinaceae genera.</title>
        <authorList>
            <person name="Mueller A.J."/>
            <person name="Jung M.-Y."/>
            <person name="Strachan C.R."/>
            <person name="Herbold C.W."/>
            <person name="Kirkegaard R.H."/>
            <person name="Daims H."/>
        </authorList>
    </citation>
    <scope>NUCLEOTIDE SEQUENCE [LARGE SCALE GENOMIC DNA]</scope>
</reference>
<evidence type="ECO:0000256" key="1">
    <source>
        <dbReference type="SAM" id="SignalP"/>
    </source>
</evidence>
<name>A0A7T0C255_9BACT</name>
<feature type="chain" id="PRO_5032601198" evidence="1">
    <location>
        <begin position="32"/>
        <end position="154"/>
    </location>
</feature>